<reference evidence="2 3" key="1">
    <citation type="submission" date="2023-05" db="EMBL/GenBank/DDBJ databases">
        <title>B98-5 Cell Line De Novo Hybrid Assembly: An Optical Mapping Approach.</title>
        <authorList>
            <person name="Kananen K."/>
            <person name="Auerbach J.A."/>
            <person name="Kautto E."/>
            <person name="Blachly J.S."/>
        </authorList>
    </citation>
    <scope>NUCLEOTIDE SEQUENCE [LARGE SCALE GENOMIC DNA]</scope>
    <source>
        <strain evidence="2">B95-8</strain>
        <tissue evidence="2">Cell line</tissue>
    </source>
</reference>
<dbReference type="Proteomes" id="UP001266305">
    <property type="component" value="Unassembled WGS sequence"/>
</dbReference>
<accession>A0ABQ9VV41</accession>
<evidence type="ECO:0000256" key="1">
    <source>
        <dbReference type="SAM" id="MobiDB-lite"/>
    </source>
</evidence>
<feature type="region of interest" description="Disordered" evidence="1">
    <location>
        <begin position="1"/>
        <end position="33"/>
    </location>
</feature>
<organism evidence="2 3">
    <name type="scientific">Saguinus oedipus</name>
    <name type="common">Cotton-top tamarin</name>
    <name type="synonym">Oedipomidas oedipus</name>
    <dbReference type="NCBI Taxonomy" id="9490"/>
    <lineage>
        <taxon>Eukaryota</taxon>
        <taxon>Metazoa</taxon>
        <taxon>Chordata</taxon>
        <taxon>Craniata</taxon>
        <taxon>Vertebrata</taxon>
        <taxon>Euteleostomi</taxon>
        <taxon>Mammalia</taxon>
        <taxon>Eutheria</taxon>
        <taxon>Euarchontoglires</taxon>
        <taxon>Primates</taxon>
        <taxon>Haplorrhini</taxon>
        <taxon>Platyrrhini</taxon>
        <taxon>Cebidae</taxon>
        <taxon>Callitrichinae</taxon>
        <taxon>Saguinus</taxon>
    </lineage>
</organism>
<name>A0ABQ9VV41_SAGOE</name>
<gene>
    <name evidence="2" type="ORF">P7K49_007491</name>
</gene>
<comment type="caution">
    <text evidence="2">The sequence shown here is derived from an EMBL/GenBank/DDBJ whole genome shotgun (WGS) entry which is preliminary data.</text>
</comment>
<evidence type="ECO:0000313" key="3">
    <source>
        <dbReference type="Proteomes" id="UP001266305"/>
    </source>
</evidence>
<protein>
    <submittedName>
        <fullName evidence="2">Uncharacterized protein</fullName>
    </submittedName>
</protein>
<proteinExistence type="predicted"/>
<keyword evidence="3" id="KW-1185">Reference proteome</keyword>
<evidence type="ECO:0000313" key="2">
    <source>
        <dbReference type="EMBL" id="KAK2113225.1"/>
    </source>
</evidence>
<dbReference type="EMBL" id="JASSZA010000004">
    <property type="protein sequence ID" value="KAK2113225.1"/>
    <property type="molecule type" value="Genomic_DNA"/>
</dbReference>
<sequence length="249" mass="27209">MPSFKEGGSGRMIRSATDQSPAKLPERSHLRAPQCPDFITNTVRPRTCCARAQEEDTLETHRECVSPGTTENNKPGKMRGRGLTCPCDLDGMGCMGSRSAIGAAEERNADRKVWTDEYSCGLAIKDSGNLLPLLPSPGNWNLGSKYQSPGSALISEPGEQVSALPLVQIWKRWQIPVALWQRTDRHQVTCLCRRTEQKPCQGLLKGMAGACLRTRLEGIQSLVGSLSSFHAATVPTPTTKRHVAFIRPA</sequence>